<dbReference type="eggNOG" id="ENOG502REP3">
    <property type="taxonomic scope" value="Eukaryota"/>
</dbReference>
<evidence type="ECO:0000259" key="6">
    <source>
        <dbReference type="Pfam" id="PF25820"/>
    </source>
</evidence>
<dbReference type="InParanoid" id="F1A4J5"/>
<evidence type="ECO:0000256" key="1">
    <source>
        <dbReference type="PROSITE-ProRule" id="PRU10055"/>
    </source>
</evidence>
<evidence type="ECO:0008006" key="9">
    <source>
        <dbReference type="Google" id="ProtNLM"/>
    </source>
</evidence>
<keyword evidence="8" id="KW-1185">Reference proteome</keyword>
<dbReference type="AlphaFoldDB" id="F1A4J5"/>
<dbReference type="FunCoup" id="F1A4J5">
    <property type="interactions" value="935"/>
</dbReference>
<dbReference type="KEGG" id="dpp:DICPUDRAFT_159613"/>
<feature type="domain" description="ComC supersandwich" evidence="3">
    <location>
        <begin position="978"/>
        <end position="1197"/>
    </location>
</feature>
<feature type="domain" description="DUF7034" evidence="4">
    <location>
        <begin position="723"/>
        <end position="829"/>
    </location>
</feature>
<feature type="signal peptide" evidence="2">
    <location>
        <begin position="1"/>
        <end position="20"/>
    </location>
</feature>
<dbReference type="PROSITE" id="PS00572">
    <property type="entry name" value="GLYCOSYL_HYDROL_F1_1"/>
    <property type="match status" value="1"/>
</dbReference>
<dbReference type="Pfam" id="PF23033">
    <property type="entry name" value="DUF7034"/>
    <property type="match status" value="1"/>
</dbReference>
<dbReference type="Pfam" id="PF22933">
    <property type="entry name" value="ComC_SSD"/>
    <property type="match status" value="1"/>
</dbReference>
<dbReference type="OrthoDB" id="5951731at2759"/>
<keyword evidence="2" id="KW-0732">Signal</keyword>
<dbReference type="InterPro" id="IPR055462">
    <property type="entry name" value="DUF7034"/>
</dbReference>
<dbReference type="Pfam" id="PF25820">
    <property type="entry name" value="DUF7949"/>
    <property type="match status" value="1"/>
</dbReference>
<dbReference type="EMBL" id="GL871524">
    <property type="protein sequence ID" value="EGC28886.1"/>
    <property type="molecule type" value="Genomic_DNA"/>
</dbReference>
<dbReference type="PANTHER" id="PTHR31378">
    <property type="entry name" value="EGF-LIKE DOMAIN-CONTAINING PROTEIN-RELATED-RELATED"/>
    <property type="match status" value="1"/>
</dbReference>
<feature type="domain" description="DUF7949" evidence="6">
    <location>
        <begin position="933"/>
        <end position="967"/>
    </location>
</feature>
<reference evidence="8" key="1">
    <citation type="journal article" date="2011" name="Genome Biol.">
        <title>Comparative genomics of the social amoebae Dictyostelium discoideum and Dictyostelium purpureum.</title>
        <authorList>
            <consortium name="US DOE Joint Genome Institute (JGI-PGF)"/>
            <person name="Sucgang R."/>
            <person name="Kuo A."/>
            <person name="Tian X."/>
            <person name="Salerno W."/>
            <person name="Parikh A."/>
            <person name="Feasley C.L."/>
            <person name="Dalin E."/>
            <person name="Tu H."/>
            <person name="Huang E."/>
            <person name="Barry K."/>
            <person name="Lindquist E."/>
            <person name="Shapiro H."/>
            <person name="Bruce D."/>
            <person name="Schmutz J."/>
            <person name="Salamov A."/>
            <person name="Fey P."/>
            <person name="Gaudet P."/>
            <person name="Anjard C."/>
            <person name="Babu M.M."/>
            <person name="Basu S."/>
            <person name="Bushmanova Y."/>
            <person name="van der Wel H."/>
            <person name="Katoh-Kurasawa M."/>
            <person name="Dinh C."/>
            <person name="Coutinho P.M."/>
            <person name="Saito T."/>
            <person name="Elias M."/>
            <person name="Schaap P."/>
            <person name="Kay R.R."/>
            <person name="Henrissat B."/>
            <person name="Eichinger L."/>
            <person name="Rivero F."/>
            <person name="Putnam N.H."/>
            <person name="West C.M."/>
            <person name="Loomis W.F."/>
            <person name="Chisholm R.L."/>
            <person name="Shaulsky G."/>
            <person name="Strassmann J.E."/>
            <person name="Queller D.C."/>
            <person name="Kuspa A."/>
            <person name="Grigoriev I.V."/>
        </authorList>
    </citation>
    <scope>NUCLEOTIDE SEQUENCE [LARGE SCALE GENOMIC DNA]</scope>
    <source>
        <strain evidence="8">QSDP1</strain>
    </source>
</reference>
<evidence type="ECO:0000313" key="7">
    <source>
        <dbReference type="EMBL" id="EGC28886.1"/>
    </source>
</evidence>
<dbReference type="InterPro" id="IPR055463">
    <property type="entry name" value="DUF7035"/>
</dbReference>
<proteinExistence type="predicted"/>
<gene>
    <name evidence="7" type="ORF">DICPUDRAFT_159613</name>
</gene>
<evidence type="ECO:0000259" key="4">
    <source>
        <dbReference type="Pfam" id="PF23033"/>
    </source>
</evidence>
<feature type="domain" description="DUF7035" evidence="5">
    <location>
        <begin position="571"/>
        <end position="693"/>
    </location>
</feature>
<dbReference type="Proteomes" id="UP000001064">
    <property type="component" value="Unassembled WGS sequence"/>
</dbReference>
<sequence length="1229" mass="138513">MKNKIKVFIFIFILLNLINSQLTPESPTLTVKELLYVNGSNTFFVYPTVSNSQLCLVYIPFQIVSTQYQLSNILISPSNSSETNYISDDGRERSITYTNNHPPGVFNSTLSVTENGISYTFAFSVHCLEVNYNNLKYQVINTGIYYYSLAFTVKFDLFDPSYNVTLRFEGNTAQYYMGNNQYFVSFLINNPTFFTPDSNGNIVVRFKTPDSYYSISLKSPFKSSNDHAKLKPYMSFSSIPSLMELSDYTTTNNYFYTNTSLISKSYPEPYLISSQNGSFTYLNVLSVDPLQTATFNLFYYSLTNLLFNVFSYTADKTALSFIDPNLTLDQIADGYTEILFSFSSIEYPYMIQIGSPLVSFRYPFGVTQSSGTNPSFSFPIINQGSRKVALFLSLFVNNGADKNLKFEPTVIRTIEEVPKSYILYSNYNYKYKVGSEIKSLDTVEKLDSIQLSNFNYETGLKNIRFYHNDLKVTNNRVSNKMYITLENYPIGKEIKVTFIYSDYRANEKKDTVYSTYNATSKQFEFEFIVPKNIKTGDVSYTISLDSLGSYSYHSFALSSAYQLRVAESKNIDFIGPLVSDLKILKSPNENKILYVLEITDSSNGFKQGYLLVRGTIDIAERNITINPSNLYAGNIFKGGYFVELPFDSPCNSQLFEIVYAYFEDTEGYSTEYDVLKSNIKNPFYLLDQVSLKIGSICDGTTSNNGKNFPAQLVYLSKLPNLTFSAKEESRTLLFNYTTSHQNGISSYYLPKVYLANTKNRYLSSTETVILNSNLTHTTFSSKIVLPLLFEPNSRVSIYGVLSRSGVTAGFTPKSIDDKGFISVINFQVNPQPVITGSSKLSSTGLGGLWIYGSSLDLATIIQIQYTDEVNGIFKSISPTSNKPTAIYFEKIKPTTKPINIIVGIDSSTLGDPYTINPIVFDYMEQANTNTSLCRGTPLCGGPDQGECLSTGCKCISPWTSDDCMSRVIQVPPPNANETTPSTNITIGEETTFTSIVSIVGIKELDIESKEVNRYIFDQWEYREIFNDSYISRYSYSSSIKKDSEQVSNITVTLDWYKVESNIHFADEEIHIMPSTIKYTIKITSYPFSTKLNTLQLIMKASIQTNSKNSCSNKKFGESIRDNSDYIKLQVDNHSFYGRFVKRCIIDDTKISTLTNTILDSSMNDTLSNDHQTSQSYIGININQFTDNVVIDPDFSILLDSNSVGSSCRDNSGLTKSQLAGIIQTGCIFY</sequence>
<evidence type="ECO:0000256" key="2">
    <source>
        <dbReference type="SAM" id="SignalP"/>
    </source>
</evidence>
<dbReference type="VEuPathDB" id="AmoebaDB:DICPUDRAFT_159613"/>
<dbReference type="GeneID" id="10507046"/>
<organism evidence="7 8">
    <name type="scientific">Dictyostelium purpureum</name>
    <name type="common">Slime mold</name>
    <dbReference type="NCBI Taxonomy" id="5786"/>
    <lineage>
        <taxon>Eukaryota</taxon>
        <taxon>Amoebozoa</taxon>
        <taxon>Evosea</taxon>
        <taxon>Eumycetozoa</taxon>
        <taxon>Dictyostelia</taxon>
        <taxon>Dictyosteliales</taxon>
        <taxon>Dictyosteliaceae</taxon>
        <taxon>Dictyostelium</taxon>
    </lineage>
</organism>
<feature type="active site" description="Nucleophile" evidence="1">
    <location>
        <position position="114"/>
    </location>
</feature>
<evidence type="ECO:0000313" key="8">
    <source>
        <dbReference type="Proteomes" id="UP000001064"/>
    </source>
</evidence>
<protein>
    <recommendedName>
        <fullName evidence="9">EGF-like domain-containing protein</fullName>
    </recommendedName>
</protein>
<evidence type="ECO:0000259" key="5">
    <source>
        <dbReference type="Pfam" id="PF23034"/>
    </source>
</evidence>
<dbReference type="RefSeq" id="XP_003294589.1">
    <property type="nucleotide sequence ID" value="XM_003294541.1"/>
</dbReference>
<dbReference type="InterPro" id="IPR054484">
    <property type="entry name" value="ComC_SSD"/>
</dbReference>
<accession>F1A4J5</accession>
<evidence type="ECO:0000259" key="3">
    <source>
        <dbReference type="Pfam" id="PF22933"/>
    </source>
</evidence>
<dbReference type="InterPro" id="IPR018120">
    <property type="entry name" value="Glyco_hydro_1_AS"/>
</dbReference>
<dbReference type="Pfam" id="PF23034">
    <property type="entry name" value="DUF7035"/>
    <property type="match status" value="1"/>
</dbReference>
<dbReference type="InterPro" id="IPR057709">
    <property type="entry name" value="DUF7949"/>
</dbReference>
<name>F1A4J5_DICPU</name>
<feature type="chain" id="PRO_5003262196" description="EGF-like domain-containing protein" evidence="2">
    <location>
        <begin position="21"/>
        <end position="1229"/>
    </location>
</feature>
<dbReference type="PANTHER" id="PTHR31378:SF46">
    <property type="entry name" value="EGF-LIKE DOMAIN-CONTAINING PROTEIN"/>
    <property type="match status" value="1"/>
</dbReference>